<evidence type="ECO:0000256" key="5">
    <source>
        <dbReference type="ARBA" id="ARBA00022833"/>
    </source>
</evidence>
<keyword evidence="6 10" id="KW-1133">Transmembrane helix</keyword>
<dbReference type="PANTHER" id="PTHR46539">
    <property type="entry name" value="E3 UBIQUITIN-PROTEIN LIGASE ATL42"/>
    <property type="match status" value="1"/>
</dbReference>
<evidence type="ECO:0000256" key="2">
    <source>
        <dbReference type="ARBA" id="ARBA00022692"/>
    </source>
</evidence>
<dbReference type="InterPro" id="IPR013083">
    <property type="entry name" value="Znf_RING/FYVE/PHD"/>
</dbReference>
<evidence type="ECO:0000256" key="3">
    <source>
        <dbReference type="ARBA" id="ARBA00022723"/>
    </source>
</evidence>
<dbReference type="OrthoDB" id="8062037at2759"/>
<reference evidence="13" key="1">
    <citation type="journal article" date="2014" name="Genome Announc.">
        <title>De novo whole-genome sequence and genome annotation of Lichtheimia ramosa.</title>
        <authorList>
            <person name="Linde J."/>
            <person name="Schwartze V."/>
            <person name="Binder U."/>
            <person name="Lass-Florl C."/>
            <person name="Voigt K."/>
            <person name="Horn F."/>
        </authorList>
    </citation>
    <scope>NUCLEOTIDE SEQUENCE</scope>
    <source>
        <strain evidence="13">JMRC FSU:6197</strain>
    </source>
</reference>
<evidence type="ECO:0000256" key="6">
    <source>
        <dbReference type="ARBA" id="ARBA00022989"/>
    </source>
</evidence>
<dbReference type="InterPro" id="IPR001841">
    <property type="entry name" value="Znf_RING"/>
</dbReference>
<dbReference type="PANTHER" id="PTHR46539:SF1">
    <property type="entry name" value="E3 UBIQUITIN-PROTEIN LIGASE ATL42"/>
    <property type="match status" value="1"/>
</dbReference>
<proteinExistence type="predicted"/>
<keyword evidence="4 8" id="KW-0863">Zinc-finger</keyword>
<accession>A0A077WCR7</accession>
<keyword evidence="3" id="KW-0479">Metal-binding</keyword>
<dbReference type="InterPro" id="IPR017907">
    <property type="entry name" value="Znf_RING_CS"/>
</dbReference>
<evidence type="ECO:0000256" key="7">
    <source>
        <dbReference type="ARBA" id="ARBA00023136"/>
    </source>
</evidence>
<sequence>MYRALCLVLVLAAATLCILATRDNPFIWQAVVEYDSVSEHDYVVLSSLNQYSQDFQTLLMHNDFLGYSSQKRLLLDLGHGCNGTTIDNVISWNGNISTNLLSTPSIALIERGGHHHCQLWSHKISNALALSAQYNLNITAILITDNTTHHDIHTISLSTTTNDPPTWKSSTLPPIRNATLMSDNDINSAITHTAVYFSPALYGTELKAMIRTYSNDTQRQIQLRMFYDNTAIVDNATSDDNDTDDGEPLSGSNNADHGYLAYIIAAATTLVFVGMVCLRWCRRSQDDESIDTAGIVPGQHQQETRRLSFTVLNNLCPVQELVKVDTKNTVCAVCLEELKANDLVRILPCNHSFCVACIDVWLTKKSSLCPICKYDCDPNQQQQRSSSFEHDPSSPELPAPPSTSETTVEQVHVTRPTPAAIVTTPLPG</sequence>
<evidence type="ECO:0000256" key="4">
    <source>
        <dbReference type="ARBA" id="ARBA00022771"/>
    </source>
</evidence>
<keyword evidence="11" id="KW-0732">Signal</keyword>
<feature type="domain" description="RING-type" evidence="12">
    <location>
        <begin position="331"/>
        <end position="373"/>
    </location>
</feature>
<dbReference type="GO" id="GO:0008270">
    <property type="term" value="F:zinc ion binding"/>
    <property type="evidence" value="ECO:0007669"/>
    <property type="project" value="UniProtKB-KW"/>
</dbReference>
<feature type="chain" id="PRO_5001726242" description="RING-type domain-containing protein" evidence="11">
    <location>
        <begin position="21"/>
        <end position="428"/>
    </location>
</feature>
<name>A0A077WCR7_9FUNG</name>
<keyword evidence="2 10" id="KW-0812">Transmembrane</keyword>
<dbReference type="UniPathway" id="UPA00143"/>
<evidence type="ECO:0000256" key="11">
    <source>
        <dbReference type="SAM" id="SignalP"/>
    </source>
</evidence>
<feature type="transmembrane region" description="Helical" evidence="10">
    <location>
        <begin position="259"/>
        <end position="278"/>
    </location>
</feature>
<evidence type="ECO:0000256" key="1">
    <source>
        <dbReference type="ARBA" id="ARBA00004370"/>
    </source>
</evidence>
<dbReference type="AlphaFoldDB" id="A0A077WCR7"/>
<protein>
    <recommendedName>
        <fullName evidence="12">RING-type domain-containing protein</fullName>
    </recommendedName>
</protein>
<evidence type="ECO:0000256" key="9">
    <source>
        <dbReference type="SAM" id="MobiDB-lite"/>
    </source>
</evidence>
<keyword evidence="7 10" id="KW-0472">Membrane</keyword>
<dbReference type="Gene3D" id="3.30.40.10">
    <property type="entry name" value="Zinc/RING finger domain, C3HC4 (zinc finger)"/>
    <property type="match status" value="1"/>
</dbReference>
<feature type="region of interest" description="Disordered" evidence="9">
    <location>
        <begin position="382"/>
        <end position="428"/>
    </location>
</feature>
<evidence type="ECO:0000259" key="12">
    <source>
        <dbReference type="PROSITE" id="PS50089"/>
    </source>
</evidence>
<feature type="signal peptide" evidence="11">
    <location>
        <begin position="1"/>
        <end position="20"/>
    </location>
</feature>
<dbReference type="GO" id="GO:0016567">
    <property type="term" value="P:protein ubiquitination"/>
    <property type="evidence" value="ECO:0007669"/>
    <property type="project" value="UniProtKB-UniPathway"/>
</dbReference>
<dbReference type="Pfam" id="PF13639">
    <property type="entry name" value="zf-RING_2"/>
    <property type="match status" value="1"/>
</dbReference>
<dbReference type="SMART" id="SM00184">
    <property type="entry name" value="RING"/>
    <property type="match status" value="1"/>
</dbReference>
<dbReference type="EMBL" id="LK023315">
    <property type="protein sequence ID" value="CDS04939.1"/>
    <property type="molecule type" value="Genomic_DNA"/>
</dbReference>
<dbReference type="PROSITE" id="PS00518">
    <property type="entry name" value="ZF_RING_1"/>
    <property type="match status" value="1"/>
</dbReference>
<evidence type="ECO:0000313" key="13">
    <source>
        <dbReference type="EMBL" id="CDS04939.1"/>
    </source>
</evidence>
<evidence type="ECO:0000256" key="10">
    <source>
        <dbReference type="SAM" id="Phobius"/>
    </source>
</evidence>
<gene>
    <name evidence="13" type="ORF">LRAMOSA07469</name>
</gene>
<comment type="subcellular location">
    <subcellularLocation>
        <location evidence="1">Membrane</location>
    </subcellularLocation>
</comment>
<dbReference type="SUPFAM" id="SSF57850">
    <property type="entry name" value="RING/U-box"/>
    <property type="match status" value="1"/>
</dbReference>
<evidence type="ECO:0000256" key="8">
    <source>
        <dbReference type="PROSITE-ProRule" id="PRU00175"/>
    </source>
</evidence>
<keyword evidence="5" id="KW-0862">Zinc</keyword>
<dbReference type="PROSITE" id="PS50089">
    <property type="entry name" value="ZF_RING_2"/>
    <property type="match status" value="1"/>
</dbReference>
<dbReference type="GO" id="GO:0016020">
    <property type="term" value="C:membrane"/>
    <property type="evidence" value="ECO:0007669"/>
    <property type="project" value="UniProtKB-SubCell"/>
</dbReference>
<dbReference type="CDD" id="cd16454">
    <property type="entry name" value="RING-H2_PA-TM-RING"/>
    <property type="match status" value="1"/>
</dbReference>
<organism evidence="13">
    <name type="scientific">Lichtheimia ramosa</name>
    <dbReference type="NCBI Taxonomy" id="688394"/>
    <lineage>
        <taxon>Eukaryota</taxon>
        <taxon>Fungi</taxon>
        <taxon>Fungi incertae sedis</taxon>
        <taxon>Mucoromycota</taxon>
        <taxon>Mucoromycotina</taxon>
        <taxon>Mucoromycetes</taxon>
        <taxon>Mucorales</taxon>
        <taxon>Lichtheimiaceae</taxon>
        <taxon>Lichtheimia</taxon>
    </lineage>
</organism>